<dbReference type="OrthoDB" id="5426775at2759"/>
<dbReference type="RefSeq" id="XP_033380889.1">
    <property type="nucleotide sequence ID" value="XM_033528680.1"/>
</dbReference>
<organism evidence="2 3">
    <name type="scientific">Aaosphaeria arxii CBS 175.79</name>
    <dbReference type="NCBI Taxonomy" id="1450172"/>
    <lineage>
        <taxon>Eukaryota</taxon>
        <taxon>Fungi</taxon>
        <taxon>Dikarya</taxon>
        <taxon>Ascomycota</taxon>
        <taxon>Pezizomycotina</taxon>
        <taxon>Dothideomycetes</taxon>
        <taxon>Pleosporomycetidae</taxon>
        <taxon>Pleosporales</taxon>
        <taxon>Pleosporales incertae sedis</taxon>
        <taxon>Aaosphaeria</taxon>
    </lineage>
</organism>
<name>A0A6A5XIE2_9PLEO</name>
<feature type="region of interest" description="Disordered" evidence="1">
    <location>
        <begin position="115"/>
        <end position="137"/>
    </location>
</feature>
<dbReference type="Proteomes" id="UP000799778">
    <property type="component" value="Unassembled WGS sequence"/>
</dbReference>
<dbReference type="GeneID" id="54286077"/>
<feature type="region of interest" description="Disordered" evidence="1">
    <location>
        <begin position="37"/>
        <end position="73"/>
    </location>
</feature>
<reference evidence="2" key="1">
    <citation type="journal article" date="2020" name="Stud. Mycol.">
        <title>101 Dothideomycetes genomes: a test case for predicting lifestyles and emergence of pathogens.</title>
        <authorList>
            <person name="Haridas S."/>
            <person name="Albert R."/>
            <person name="Binder M."/>
            <person name="Bloem J."/>
            <person name="Labutti K."/>
            <person name="Salamov A."/>
            <person name="Andreopoulos B."/>
            <person name="Baker S."/>
            <person name="Barry K."/>
            <person name="Bills G."/>
            <person name="Bluhm B."/>
            <person name="Cannon C."/>
            <person name="Castanera R."/>
            <person name="Culley D."/>
            <person name="Daum C."/>
            <person name="Ezra D."/>
            <person name="Gonzalez J."/>
            <person name="Henrissat B."/>
            <person name="Kuo A."/>
            <person name="Liang C."/>
            <person name="Lipzen A."/>
            <person name="Lutzoni F."/>
            <person name="Magnuson J."/>
            <person name="Mondo S."/>
            <person name="Nolan M."/>
            <person name="Ohm R."/>
            <person name="Pangilinan J."/>
            <person name="Park H.-J."/>
            <person name="Ramirez L."/>
            <person name="Alfaro M."/>
            <person name="Sun H."/>
            <person name="Tritt A."/>
            <person name="Yoshinaga Y."/>
            <person name="Zwiers L.-H."/>
            <person name="Turgeon B."/>
            <person name="Goodwin S."/>
            <person name="Spatafora J."/>
            <person name="Crous P."/>
            <person name="Grigoriev I."/>
        </authorList>
    </citation>
    <scope>NUCLEOTIDE SEQUENCE</scope>
    <source>
        <strain evidence="2">CBS 175.79</strain>
    </source>
</reference>
<evidence type="ECO:0000313" key="2">
    <source>
        <dbReference type="EMBL" id="KAF2012550.1"/>
    </source>
</evidence>
<evidence type="ECO:0000256" key="1">
    <source>
        <dbReference type="SAM" id="MobiDB-lite"/>
    </source>
</evidence>
<feature type="compositionally biased region" description="Polar residues" evidence="1">
    <location>
        <begin position="55"/>
        <end position="73"/>
    </location>
</feature>
<dbReference type="EMBL" id="ML978072">
    <property type="protein sequence ID" value="KAF2012550.1"/>
    <property type="molecule type" value="Genomic_DNA"/>
</dbReference>
<sequence>MPSLTRPLHADSRKSVVDSWLEQTIPKGMISLEGSSILPTTELPDDGMSLRDDASTSASSMIIPGSTSTGTSERLITSSPLFRSTLKMNGVHIDNFGTKTPKDIEELVTKHIRRKRDSPRLGSEERDEITSKIADSWDKPEPMVSDISSCLFPVDLKKVSQGGDTLWSTQPLPRNPEYPHGLVTPKTDRHYGFHTALKSSWSPTELAAASHPSVRPYSQPTNDNLFSLFLLEVKSEATGGTLYAAESQLAGSGAHRVQSMR</sequence>
<evidence type="ECO:0000313" key="3">
    <source>
        <dbReference type="Proteomes" id="UP000799778"/>
    </source>
</evidence>
<proteinExistence type="predicted"/>
<dbReference type="AlphaFoldDB" id="A0A6A5XIE2"/>
<accession>A0A6A5XIE2</accession>
<feature type="compositionally biased region" description="Basic and acidic residues" evidence="1">
    <location>
        <begin position="118"/>
        <end position="137"/>
    </location>
</feature>
<protein>
    <submittedName>
        <fullName evidence="2">Uncharacterized protein</fullName>
    </submittedName>
</protein>
<keyword evidence="3" id="KW-1185">Reference proteome</keyword>
<gene>
    <name evidence="2" type="ORF">BU24DRAFT_425194</name>
</gene>